<dbReference type="InterPro" id="IPR035681">
    <property type="entry name" value="ComA-like_MBL"/>
</dbReference>
<feature type="transmembrane region" description="Helical" evidence="6">
    <location>
        <begin position="394"/>
        <end position="418"/>
    </location>
</feature>
<dbReference type="RefSeq" id="WP_129123104.1">
    <property type="nucleotide sequence ID" value="NZ_PEIB01000021.1"/>
</dbReference>
<gene>
    <name evidence="8" type="ORF">CS022_15935</name>
</gene>
<dbReference type="OrthoDB" id="9761531at2"/>
<evidence type="ECO:0000259" key="7">
    <source>
        <dbReference type="SMART" id="SM00849"/>
    </source>
</evidence>
<dbReference type="Pfam" id="PF00753">
    <property type="entry name" value="Lactamase_B"/>
    <property type="match status" value="1"/>
</dbReference>
<evidence type="ECO:0000256" key="6">
    <source>
        <dbReference type="SAM" id="Phobius"/>
    </source>
</evidence>
<evidence type="ECO:0000256" key="2">
    <source>
        <dbReference type="ARBA" id="ARBA00022475"/>
    </source>
</evidence>
<dbReference type="GO" id="GO:0005886">
    <property type="term" value="C:plasma membrane"/>
    <property type="evidence" value="ECO:0007669"/>
    <property type="project" value="UniProtKB-SubCell"/>
</dbReference>
<feature type="transmembrane region" description="Helical" evidence="6">
    <location>
        <begin position="20"/>
        <end position="38"/>
    </location>
</feature>
<keyword evidence="5 6" id="KW-0472">Membrane</keyword>
<evidence type="ECO:0000256" key="1">
    <source>
        <dbReference type="ARBA" id="ARBA00004651"/>
    </source>
</evidence>
<proteinExistence type="predicted"/>
<feature type="transmembrane region" description="Helical" evidence="6">
    <location>
        <begin position="258"/>
        <end position="277"/>
    </location>
</feature>
<dbReference type="InterPro" id="IPR052159">
    <property type="entry name" value="Competence_DNA_uptake"/>
</dbReference>
<dbReference type="NCBIfam" id="TIGR00361">
    <property type="entry name" value="ComEC_Rec2"/>
    <property type="match status" value="1"/>
</dbReference>
<dbReference type="AlphaFoldDB" id="A0A4Q0YNI9"/>
<feature type="transmembrane region" description="Helical" evidence="6">
    <location>
        <begin position="457"/>
        <end position="476"/>
    </location>
</feature>
<dbReference type="Pfam" id="PF13567">
    <property type="entry name" value="DUF4131"/>
    <property type="match status" value="1"/>
</dbReference>
<dbReference type="InterPro" id="IPR001279">
    <property type="entry name" value="Metallo-B-lactamas"/>
</dbReference>
<evidence type="ECO:0000313" key="9">
    <source>
        <dbReference type="Proteomes" id="UP000290287"/>
    </source>
</evidence>
<dbReference type="CDD" id="cd07731">
    <property type="entry name" value="ComA-like_MBL-fold"/>
    <property type="match status" value="1"/>
</dbReference>
<comment type="subcellular location">
    <subcellularLocation>
        <location evidence="1">Cell membrane</location>
        <topology evidence="1">Multi-pass membrane protein</topology>
    </subcellularLocation>
</comment>
<feature type="transmembrane region" description="Helical" evidence="6">
    <location>
        <begin position="309"/>
        <end position="328"/>
    </location>
</feature>
<evidence type="ECO:0000256" key="5">
    <source>
        <dbReference type="ARBA" id="ARBA00023136"/>
    </source>
</evidence>
<evidence type="ECO:0000256" key="4">
    <source>
        <dbReference type="ARBA" id="ARBA00022989"/>
    </source>
</evidence>
<feature type="domain" description="Metallo-beta-lactamase" evidence="7">
    <location>
        <begin position="514"/>
        <end position="695"/>
    </location>
</feature>
<dbReference type="Pfam" id="PF03772">
    <property type="entry name" value="Competence"/>
    <property type="match status" value="1"/>
</dbReference>
<evidence type="ECO:0000256" key="3">
    <source>
        <dbReference type="ARBA" id="ARBA00022692"/>
    </source>
</evidence>
<dbReference type="InterPro" id="IPR025405">
    <property type="entry name" value="DUF4131"/>
</dbReference>
<dbReference type="Gene3D" id="3.60.15.10">
    <property type="entry name" value="Ribonuclease Z/Hydroxyacylglutathione hydrolase-like"/>
    <property type="match status" value="1"/>
</dbReference>
<dbReference type="Proteomes" id="UP000290287">
    <property type="component" value="Unassembled WGS sequence"/>
</dbReference>
<organism evidence="8 9">
    <name type="scientific">Veronia nyctiphanis</name>
    <dbReference type="NCBI Taxonomy" id="1278244"/>
    <lineage>
        <taxon>Bacteria</taxon>
        <taxon>Pseudomonadati</taxon>
        <taxon>Pseudomonadota</taxon>
        <taxon>Gammaproteobacteria</taxon>
        <taxon>Vibrionales</taxon>
        <taxon>Vibrionaceae</taxon>
        <taxon>Veronia</taxon>
    </lineage>
</organism>
<dbReference type="SUPFAM" id="SSF56281">
    <property type="entry name" value="Metallo-hydrolase/oxidoreductase"/>
    <property type="match status" value="1"/>
</dbReference>
<feature type="transmembrane region" description="Helical" evidence="6">
    <location>
        <begin position="224"/>
        <end position="246"/>
    </location>
</feature>
<name>A0A4Q0YNI9_9GAMM</name>
<sequence length="766" mass="85247">MHWIAAGIISAVFTHRYWPSLPDGYVTLLVLIVISIYLPGKLSKFVIGLLLGTLIAAYSANFHLEKIRVSAEERKHTNIVVKVGSLFTAENLPTNKIFIVEQLNGEQLSRRQRFTARLFVDGPYPFKQGQTWQLRVKLREPYGMLNEAGFDAETYFLSNHIHAKGSVLSARLVNSQTSLRQQIYDVVSPILDGKTYNALLTALAFGDRSLLSDREWTVLRDSGIAHLMAISGLHIGLAYWFGALLGRVFQGMSGERARFLWLPLWTGALLAIAYAWLSGFSIPTIRALTVVICLCFLTRLRVNLSPMSLLLFALAACLIVDPLAIFSISFWMSFSAVFVLSLFAYSPAIAGSTVNKNGKFRFGAKVKQLLAIQLVITVGMLPVINQIFDGISPFSLFINLLAVPWVSVLTVPLVLIALLCSPISLVSKLLWTLADMSLFPIWRLAESVEGTWLSLPTVSNSWLIILCSFLFIFVLFRSRQMLIPMVTVALILVGWKIEEPSDNYWRASVLDVGHGLAVLIEKNQHAILYDTGARWPNGSIAESIISPVLRQRGIDNIDGLILSHADGDHAGGREWVEDNLKPNWQRSSSVQKGHQPCVAGEKWQWEGLTFIVLWPDALATRAGNEDSCVVWVSDGTSGFLLTGDVTRRGERHIAARYSDFRTDVILVPHHGSKTSSSEVFLSTFLPDIGVVSSARYSAWKLPAAFIAARYRSTGVRWIDTAEVGQVDLLFSGAGVEVQTRREDVQPYWYRIGLAPKASERFLHLQK</sequence>
<keyword evidence="4 6" id="KW-1133">Transmembrane helix</keyword>
<keyword evidence="9" id="KW-1185">Reference proteome</keyword>
<protein>
    <submittedName>
        <fullName evidence="8">DNA internalization-related competence protein ComEC/Rec2</fullName>
    </submittedName>
</protein>
<dbReference type="SMART" id="SM00849">
    <property type="entry name" value="Lactamase_B"/>
    <property type="match status" value="1"/>
</dbReference>
<dbReference type="InterPro" id="IPR036866">
    <property type="entry name" value="RibonucZ/Hydroxyglut_hydro"/>
</dbReference>
<feature type="transmembrane region" description="Helical" evidence="6">
    <location>
        <begin position="366"/>
        <end position="388"/>
    </location>
</feature>
<keyword evidence="3 6" id="KW-0812">Transmembrane</keyword>
<evidence type="ECO:0000313" key="8">
    <source>
        <dbReference type="EMBL" id="RXJ72426.1"/>
    </source>
</evidence>
<accession>A0A4Q0YNI9</accession>
<dbReference type="InterPro" id="IPR004477">
    <property type="entry name" value="ComEC_N"/>
</dbReference>
<dbReference type="InterPro" id="IPR004797">
    <property type="entry name" value="Competence_ComEC/Rec2"/>
</dbReference>
<feature type="transmembrane region" description="Helical" evidence="6">
    <location>
        <begin position="45"/>
        <end position="64"/>
    </location>
</feature>
<dbReference type="EMBL" id="PEIB01000021">
    <property type="protein sequence ID" value="RXJ72426.1"/>
    <property type="molecule type" value="Genomic_DNA"/>
</dbReference>
<comment type="caution">
    <text evidence="8">The sequence shown here is derived from an EMBL/GenBank/DDBJ whole genome shotgun (WGS) entry which is preliminary data.</text>
</comment>
<dbReference type="GO" id="GO:0030420">
    <property type="term" value="P:establishment of competence for transformation"/>
    <property type="evidence" value="ECO:0007669"/>
    <property type="project" value="InterPro"/>
</dbReference>
<reference evidence="8 9" key="1">
    <citation type="submission" date="2017-10" db="EMBL/GenBank/DDBJ databases">
        <title>Nyctiphanis sp. nov., isolated from the stomach of the euphausiid Nyctiphanes simplex (Hansen, 1911) in the Gulf of California.</title>
        <authorList>
            <person name="Gomez-Gil B."/>
            <person name="Aguilar-Mendez M."/>
            <person name="Lopez-Cortes A."/>
            <person name="Gomez-Gutierrez J."/>
            <person name="Roque A."/>
            <person name="Lang E."/>
            <person name="Gonzalez-Castillo A."/>
        </authorList>
    </citation>
    <scope>NUCLEOTIDE SEQUENCE [LARGE SCALE GENOMIC DNA]</scope>
    <source>
        <strain evidence="8 9">CAIM 600</strain>
    </source>
</reference>
<keyword evidence="2" id="KW-1003">Cell membrane</keyword>
<dbReference type="NCBIfam" id="TIGR00360">
    <property type="entry name" value="ComEC_N-term"/>
    <property type="match status" value="1"/>
</dbReference>
<feature type="transmembrane region" description="Helical" evidence="6">
    <location>
        <begin position="334"/>
        <end position="354"/>
    </location>
</feature>
<dbReference type="PANTHER" id="PTHR30619">
    <property type="entry name" value="DNA INTERNALIZATION/COMPETENCE PROTEIN COMEC/REC2"/>
    <property type="match status" value="1"/>
</dbReference>
<dbReference type="PANTHER" id="PTHR30619:SF1">
    <property type="entry name" value="RECOMBINATION PROTEIN 2"/>
    <property type="match status" value="1"/>
</dbReference>